<comment type="similarity">
    <text evidence="1">Belongs to the UxaA family.</text>
</comment>
<dbReference type="Pfam" id="PF20629">
    <property type="entry name" value="GD_AH_C"/>
    <property type="match status" value="1"/>
</dbReference>
<dbReference type="InterPro" id="IPR007392">
    <property type="entry name" value="GD_AH_second"/>
</dbReference>
<keyword evidence="2 5" id="KW-0456">Lyase</keyword>
<reference evidence="5 6" key="1">
    <citation type="journal article" date="2010" name="Stand. Genomic Sci.">
        <title>Complete genome sequence of Spirochaeta smaragdinae type strain (SEBR 4228).</title>
        <authorList>
            <person name="Mavromatis K."/>
            <person name="Yasawong M."/>
            <person name="Chertkov O."/>
            <person name="Lapidus A."/>
            <person name="Lucas S."/>
            <person name="Nolan M."/>
            <person name="Del Rio T.G."/>
            <person name="Tice H."/>
            <person name="Cheng J.F."/>
            <person name="Pitluck S."/>
            <person name="Liolios K."/>
            <person name="Ivanova N."/>
            <person name="Tapia R."/>
            <person name="Han C."/>
            <person name="Bruce D."/>
            <person name="Goodwin L."/>
            <person name="Pati A."/>
            <person name="Chen A."/>
            <person name="Palaniappan K."/>
            <person name="Land M."/>
            <person name="Hauser L."/>
            <person name="Chang Y.J."/>
            <person name="Jeffries C.D."/>
            <person name="Detter J.C."/>
            <person name="Rohde M."/>
            <person name="Brambilla E."/>
            <person name="Spring S."/>
            <person name="Goker M."/>
            <person name="Sikorski J."/>
            <person name="Woyke T."/>
            <person name="Bristow J."/>
            <person name="Eisen J.A."/>
            <person name="Markowitz V."/>
            <person name="Hugenholtz P."/>
            <person name="Klenk H.P."/>
            <person name="Kyrpides N.C."/>
        </authorList>
    </citation>
    <scope>NUCLEOTIDE SEQUENCE [LARGE SCALE GENOMIC DNA]</scope>
    <source>
        <strain evidence="6">DSM 11293 / JCM 15392 / SEBR 4228</strain>
    </source>
</reference>
<dbReference type="AlphaFoldDB" id="E1R0Z2"/>
<dbReference type="InterPro" id="IPR052172">
    <property type="entry name" value="UxaA_altronate/galactarate_dh"/>
</dbReference>
<gene>
    <name evidence="5" type="ordered locus">Spirs_1110</name>
</gene>
<evidence type="ECO:0000313" key="5">
    <source>
        <dbReference type="EMBL" id="ADK80241.1"/>
    </source>
</evidence>
<dbReference type="RefSeq" id="WP_013253705.1">
    <property type="nucleotide sequence ID" value="NC_014364.1"/>
</dbReference>
<evidence type="ECO:0000313" key="6">
    <source>
        <dbReference type="Proteomes" id="UP000002318"/>
    </source>
</evidence>
<feature type="domain" description="D-galactarate/Altronate dehydratase second" evidence="3">
    <location>
        <begin position="5"/>
        <end position="132"/>
    </location>
</feature>
<organism evidence="5 6">
    <name type="scientific">Sediminispirochaeta smaragdinae (strain DSM 11293 / JCM 15392 / SEBR 4228)</name>
    <name type="common">Spirochaeta smaragdinae</name>
    <dbReference type="NCBI Taxonomy" id="573413"/>
    <lineage>
        <taxon>Bacteria</taxon>
        <taxon>Pseudomonadati</taxon>
        <taxon>Spirochaetota</taxon>
        <taxon>Spirochaetia</taxon>
        <taxon>Spirochaetales</taxon>
        <taxon>Spirochaetaceae</taxon>
        <taxon>Sediminispirochaeta</taxon>
    </lineage>
</organism>
<dbReference type="STRING" id="573413.Spirs_1110"/>
<dbReference type="Pfam" id="PF04295">
    <property type="entry name" value="GD_AH_second"/>
    <property type="match status" value="1"/>
</dbReference>
<dbReference type="PANTHER" id="PTHR30536">
    <property type="entry name" value="ALTRONATE/GALACTARATE DEHYDRATASE"/>
    <property type="match status" value="1"/>
</dbReference>
<dbReference type="GO" id="GO:0008789">
    <property type="term" value="F:altronate dehydratase activity"/>
    <property type="evidence" value="ECO:0007669"/>
    <property type="project" value="UniProtKB-EC"/>
</dbReference>
<sequence length="386" mass="40314">MNFLGYARKDGGVGTRNDVGILSTVICANEVAERIARQVSGTTPFLHHQGCCQTPVDINRVTDVLIGLGKNPNLAAVLLVSLGCESTNVDRVAKSIAETGKPVEIVTIQEEGGAAKAVAKGILLAQAMVTAVSELKREPFPISELVLGLKCGSSDTTSGLSSNPVVGILSDLIVKAGGTSILGEVTEFIGAEHLLARHAKNQETADAILSLVNQMENRAMQMGFDIRGGQPTGGNIKGGLTTIEEKSLGAIAKAGSAKIQAVYEYGVRPDVEGLVVMNSPGREPELLTGLAAAGATLITFTTGRGAPQGFPFVPVIKVTGNEKTWSNLKDHMDFNVSPVIDGSESLTDAGNRLLDEVVRVASGKKTKAEISGYTSSMDIYMTGPVI</sequence>
<feature type="domain" description="D-galactarate/Altronate dehydratase C-terminal" evidence="4">
    <location>
        <begin position="142"/>
        <end position="374"/>
    </location>
</feature>
<proteinExistence type="inferred from homology"/>
<dbReference type="OrthoDB" id="9804574at2"/>
<dbReference type="EC" id="4.2.1.7" evidence="5"/>
<dbReference type="EMBL" id="CP002116">
    <property type="protein sequence ID" value="ADK80241.1"/>
    <property type="molecule type" value="Genomic_DNA"/>
</dbReference>
<dbReference type="InterPro" id="IPR048332">
    <property type="entry name" value="GD_AH_C"/>
</dbReference>
<dbReference type="PANTHER" id="PTHR30536:SF5">
    <property type="entry name" value="ALTRONATE DEHYDRATASE"/>
    <property type="match status" value="1"/>
</dbReference>
<dbReference type="Proteomes" id="UP000002318">
    <property type="component" value="Chromosome"/>
</dbReference>
<name>E1R0Z2_SEDSS</name>
<evidence type="ECO:0000256" key="1">
    <source>
        <dbReference type="ARBA" id="ARBA00010986"/>
    </source>
</evidence>
<evidence type="ECO:0000259" key="4">
    <source>
        <dbReference type="Pfam" id="PF20629"/>
    </source>
</evidence>
<dbReference type="eggNOG" id="COG2721">
    <property type="taxonomic scope" value="Bacteria"/>
</dbReference>
<dbReference type="GO" id="GO:0019698">
    <property type="term" value="P:D-galacturonate catabolic process"/>
    <property type="evidence" value="ECO:0007669"/>
    <property type="project" value="TreeGrafter"/>
</dbReference>
<dbReference type="KEGG" id="ssm:Spirs_1110"/>
<keyword evidence="6" id="KW-1185">Reference proteome</keyword>
<evidence type="ECO:0000256" key="2">
    <source>
        <dbReference type="ARBA" id="ARBA00023239"/>
    </source>
</evidence>
<accession>E1R0Z2</accession>
<protein>
    <submittedName>
        <fullName evidence="5">Altronate dehydratase</fullName>
        <ecNumber evidence="5">4.2.1.7</ecNumber>
    </submittedName>
</protein>
<evidence type="ECO:0000259" key="3">
    <source>
        <dbReference type="Pfam" id="PF04295"/>
    </source>
</evidence>
<dbReference type="HOGENOM" id="CLU_029189_1_0_12"/>